<reference evidence="1" key="1">
    <citation type="submission" date="2021-08" db="EMBL/GenBank/DDBJ databases">
        <title>The first chromosome-level gecko genome reveals the dynamic sex chromosomes of Neotropical dwarf geckos (Sphaerodactylidae: Sphaerodactylus).</title>
        <authorList>
            <person name="Pinto B.J."/>
            <person name="Keating S.E."/>
            <person name="Gamble T."/>
        </authorList>
    </citation>
    <scope>NUCLEOTIDE SEQUENCE</scope>
    <source>
        <strain evidence="1">TG3544</strain>
    </source>
</reference>
<comment type="caution">
    <text evidence="1">The sequence shown here is derived from an EMBL/GenBank/DDBJ whole genome shotgun (WGS) entry which is preliminary data.</text>
</comment>
<evidence type="ECO:0000313" key="1">
    <source>
        <dbReference type="EMBL" id="KAH8010356.1"/>
    </source>
</evidence>
<protein>
    <submittedName>
        <fullName evidence="1">Uncharacterized protein</fullName>
    </submittedName>
</protein>
<dbReference type="EMBL" id="CM037624">
    <property type="protein sequence ID" value="KAH8010356.1"/>
    <property type="molecule type" value="Genomic_DNA"/>
</dbReference>
<keyword evidence="2" id="KW-1185">Reference proteome</keyword>
<organism evidence="1 2">
    <name type="scientific">Sphaerodactylus townsendi</name>
    <dbReference type="NCBI Taxonomy" id="933632"/>
    <lineage>
        <taxon>Eukaryota</taxon>
        <taxon>Metazoa</taxon>
        <taxon>Chordata</taxon>
        <taxon>Craniata</taxon>
        <taxon>Vertebrata</taxon>
        <taxon>Euteleostomi</taxon>
        <taxon>Lepidosauria</taxon>
        <taxon>Squamata</taxon>
        <taxon>Bifurcata</taxon>
        <taxon>Gekkota</taxon>
        <taxon>Sphaerodactylidae</taxon>
        <taxon>Sphaerodactylus</taxon>
    </lineage>
</organism>
<proteinExistence type="predicted"/>
<name>A0ACB8FTI4_9SAUR</name>
<sequence>METMAGGYGWDRIGHSSGCRDSWLGPLAPPGAGRQGKSATSGPAIDGDCNSSMVKTARQRGGINPSAPATAPVGASGAAAGAAPTGRDPAPVGPAPPAPIQRRRREPKAMFNRDPENLPYFLVQVGAYMRMMDDEYATDAERVYDIGILLEGEATAWLAGLFEEESPELRDLDRFMVSLCRRFEDPFPEEKARVRLQCLR</sequence>
<dbReference type="Proteomes" id="UP000827872">
    <property type="component" value="Linkage Group LG11"/>
</dbReference>
<evidence type="ECO:0000313" key="2">
    <source>
        <dbReference type="Proteomes" id="UP000827872"/>
    </source>
</evidence>
<accession>A0ACB8FTI4</accession>
<gene>
    <name evidence="1" type="ORF">K3G42_002303</name>
</gene>